<proteinExistence type="inferred from homology"/>
<feature type="region of interest" description="Disordered" evidence="6">
    <location>
        <begin position="480"/>
        <end position="514"/>
    </location>
</feature>
<dbReference type="PROSITE" id="PS51119">
    <property type="entry name" value="TAFH"/>
    <property type="match status" value="1"/>
</dbReference>
<comment type="similarity">
    <text evidence="2">Belongs to the TAF4 family.</text>
</comment>
<protein>
    <recommendedName>
        <fullName evidence="7">TAFH domain-containing protein</fullName>
    </recommendedName>
</protein>
<feature type="compositionally biased region" description="Low complexity" evidence="6">
    <location>
        <begin position="87"/>
        <end position="112"/>
    </location>
</feature>
<organism evidence="8">
    <name type="scientific">Amphimedon queenslandica</name>
    <name type="common">Sponge</name>
    <dbReference type="NCBI Taxonomy" id="400682"/>
    <lineage>
        <taxon>Eukaryota</taxon>
        <taxon>Metazoa</taxon>
        <taxon>Porifera</taxon>
        <taxon>Demospongiae</taxon>
        <taxon>Heteroscleromorpha</taxon>
        <taxon>Haplosclerida</taxon>
        <taxon>Niphatidae</taxon>
        <taxon>Amphimedon</taxon>
    </lineage>
</organism>
<comment type="subcellular location">
    <subcellularLocation>
        <location evidence="1">Nucleus</location>
    </subcellularLocation>
</comment>
<evidence type="ECO:0000256" key="6">
    <source>
        <dbReference type="SAM" id="MobiDB-lite"/>
    </source>
</evidence>
<dbReference type="EnsemblMetazoa" id="Aqu2.1.28605_001">
    <property type="protein sequence ID" value="Aqu2.1.28605_001"/>
    <property type="gene ID" value="Aqu2.1.28605"/>
</dbReference>
<dbReference type="PANTHER" id="PTHR15138">
    <property type="entry name" value="TRANSCRIPTION INITIATION FACTOR TFIID SUBUNIT 4"/>
    <property type="match status" value="1"/>
</dbReference>
<dbReference type="SMART" id="SM00549">
    <property type="entry name" value="TAFH"/>
    <property type="match status" value="1"/>
</dbReference>
<feature type="domain" description="TAFH" evidence="7">
    <location>
        <begin position="217"/>
        <end position="312"/>
    </location>
</feature>
<feature type="compositionally biased region" description="Polar residues" evidence="6">
    <location>
        <begin position="500"/>
        <end position="509"/>
    </location>
</feature>
<evidence type="ECO:0000256" key="5">
    <source>
        <dbReference type="ARBA" id="ARBA00023242"/>
    </source>
</evidence>
<dbReference type="GO" id="GO:0003677">
    <property type="term" value="F:DNA binding"/>
    <property type="evidence" value="ECO:0007669"/>
    <property type="project" value="TreeGrafter"/>
</dbReference>
<evidence type="ECO:0000313" key="8">
    <source>
        <dbReference type="EnsemblMetazoa" id="Aqu2.1.28605_001"/>
    </source>
</evidence>
<dbReference type="FunCoup" id="A0A1X7UKV0">
    <property type="interactions" value="862"/>
</dbReference>
<dbReference type="InParanoid" id="A0A1X7UKV0"/>
<evidence type="ECO:0000259" key="7">
    <source>
        <dbReference type="PROSITE" id="PS51119"/>
    </source>
</evidence>
<dbReference type="Pfam" id="PF07531">
    <property type="entry name" value="TAFH"/>
    <property type="match status" value="1"/>
</dbReference>
<dbReference type="Pfam" id="PF05236">
    <property type="entry name" value="TAF4"/>
    <property type="match status" value="1"/>
</dbReference>
<dbReference type="InterPro" id="IPR037249">
    <property type="entry name" value="TAFH/NHR1_dom_sf"/>
</dbReference>
<dbReference type="InterPro" id="IPR003894">
    <property type="entry name" value="TAFH_NHR1"/>
</dbReference>
<keyword evidence="3" id="KW-0805">Transcription regulation</keyword>
<dbReference type="InterPro" id="IPR007900">
    <property type="entry name" value="TAF4_C"/>
</dbReference>
<dbReference type="GO" id="GO:0016251">
    <property type="term" value="F:RNA polymerase II general transcription initiation factor activity"/>
    <property type="evidence" value="ECO:0007669"/>
    <property type="project" value="TreeGrafter"/>
</dbReference>
<dbReference type="GO" id="GO:0006367">
    <property type="term" value="P:transcription initiation at RNA polymerase II promoter"/>
    <property type="evidence" value="ECO:0007669"/>
    <property type="project" value="TreeGrafter"/>
</dbReference>
<dbReference type="STRING" id="400682.A0A1X7UKV0"/>
<accession>A0A1X7UKV0</accession>
<reference evidence="8" key="1">
    <citation type="submission" date="2017-05" db="UniProtKB">
        <authorList>
            <consortium name="EnsemblMetazoa"/>
        </authorList>
    </citation>
    <scope>IDENTIFICATION</scope>
</reference>
<feature type="compositionally biased region" description="Low complexity" evidence="6">
    <location>
        <begin position="123"/>
        <end position="137"/>
    </location>
</feature>
<dbReference type="InterPro" id="IPR009072">
    <property type="entry name" value="Histone-fold"/>
</dbReference>
<feature type="compositionally biased region" description="Polar residues" evidence="6">
    <location>
        <begin position="66"/>
        <end position="82"/>
    </location>
</feature>
<dbReference type="SUPFAM" id="SSF47113">
    <property type="entry name" value="Histone-fold"/>
    <property type="match status" value="1"/>
</dbReference>
<feature type="region of interest" description="Disordered" evidence="6">
    <location>
        <begin position="43"/>
        <end position="176"/>
    </location>
</feature>
<feature type="compositionally biased region" description="Polar residues" evidence="6">
    <location>
        <begin position="143"/>
        <end position="170"/>
    </location>
</feature>
<feature type="compositionally biased region" description="Basic and acidic residues" evidence="6">
    <location>
        <begin position="432"/>
        <end position="445"/>
    </location>
</feature>
<dbReference type="AlphaFoldDB" id="A0A1X7UKV0"/>
<dbReference type="Gene3D" id="1.20.120.1110">
    <property type="entry name" value="TAFH/NHR1 domain"/>
    <property type="match status" value="1"/>
</dbReference>
<evidence type="ECO:0000256" key="3">
    <source>
        <dbReference type="ARBA" id="ARBA00023015"/>
    </source>
</evidence>
<sequence length="543" mass="58976">MATPENGTNMSEDLDIDALINAADVDEKDVSAVVSSLHQELNSVTKASGGDLSQDSGLGSTPEEASLSQQPVTSNGFQQTQEKVVLPPSASSSSSSSITTTTSSSVPPSLTPAQPVKTKGEVSTSISTATSSTPSSSRPGLTLNLSKTETSTQPQAQDSTNRRASLSTMSPFGGLTHGPQTSLLTIEEQSAIYKQASLLAIYAMSSKNGPAKAKEMLAVVTKVKNFLTNLVQLAGNSGPQVRTAVHSLVQKLVAGSITEEEFAKKIEQDLKSKHQPDLLPFLQASVPDLRTHLQIQKEYMKQLVDKKVQEKNGVNTTTVTQLTQGGTKLTQQQQINVALFLFTCSRYGVTEITEEFLTFLSHATEERLRNLVEQVTVISQHRTELLKGNSRYEPATDVRAQLKVLERIDEVSATRKQEREKEKIIRAAKSRSKQDDPELAKMKEQAKQIQIAEEREIHQKAANVQALAAIGRRKRTATTAFGGESSSASPSAGNASIASVFNSPSTSRTNRPKQRRILSKDIIMSMEQCRETRHSQILYKSLL</sequence>
<feature type="compositionally biased region" description="Low complexity" evidence="6">
    <location>
        <begin position="48"/>
        <end position="60"/>
    </location>
</feature>
<feature type="compositionally biased region" description="Low complexity" evidence="6">
    <location>
        <begin position="480"/>
        <end position="499"/>
    </location>
</feature>
<evidence type="ECO:0000256" key="1">
    <source>
        <dbReference type="ARBA" id="ARBA00004123"/>
    </source>
</evidence>
<keyword evidence="4" id="KW-0804">Transcription</keyword>
<evidence type="ECO:0000256" key="2">
    <source>
        <dbReference type="ARBA" id="ARBA00006178"/>
    </source>
</evidence>
<dbReference type="GO" id="GO:0005669">
    <property type="term" value="C:transcription factor TFIID complex"/>
    <property type="evidence" value="ECO:0007669"/>
    <property type="project" value="InterPro"/>
</dbReference>
<keyword evidence="5" id="KW-0539">Nucleus</keyword>
<dbReference type="PANTHER" id="PTHR15138:SF14">
    <property type="entry name" value="TRANSCRIPTION INITIATION FACTOR TFIID SUBUNIT 4"/>
    <property type="match status" value="1"/>
</dbReference>
<dbReference type="OrthoDB" id="21060at2759"/>
<name>A0A1X7UKV0_AMPQE</name>
<dbReference type="InterPro" id="IPR045144">
    <property type="entry name" value="TAF4"/>
</dbReference>
<dbReference type="SUPFAM" id="SSF158553">
    <property type="entry name" value="TAFH domain-like"/>
    <property type="match status" value="1"/>
</dbReference>
<feature type="region of interest" description="Disordered" evidence="6">
    <location>
        <begin position="415"/>
        <end position="445"/>
    </location>
</feature>
<feature type="compositionally biased region" description="Basic and acidic residues" evidence="6">
    <location>
        <begin position="415"/>
        <end position="425"/>
    </location>
</feature>
<dbReference type="Gene3D" id="1.10.20.10">
    <property type="entry name" value="Histone, subunit A"/>
    <property type="match status" value="1"/>
</dbReference>
<dbReference type="CDD" id="cd08045">
    <property type="entry name" value="HFD_TAF4"/>
    <property type="match status" value="1"/>
</dbReference>
<dbReference type="GO" id="GO:0046982">
    <property type="term" value="F:protein heterodimerization activity"/>
    <property type="evidence" value="ECO:0007669"/>
    <property type="project" value="InterPro"/>
</dbReference>
<evidence type="ECO:0000256" key="4">
    <source>
        <dbReference type="ARBA" id="ARBA00023163"/>
    </source>
</evidence>